<dbReference type="PROSITE" id="PS51512">
    <property type="entry name" value="DFDF"/>
    <property type="match status" value="1"/>
</dbReference>
<dbReference type="GO" id="GO:0031087">
    <property type="term" value="P:deadenylation-independent decapping of nuclear-transcribed mRNA"/>
    <property type="evidence" value="ECO:0007669"/>
    <property type="project" value="TreeGrafter"/>
</dbReference>
<dbReference type="GO" id="GO:0033962">
    <property type="term" value="P:P-body assembly"/>
    <property type="evidence" value="ECO:0007669"/>
    <property type="project" value="TreeGrafter"/>
</dbReference>
<dbReference type="Pfam" id="PF09532">
    <property type="entry name" value="FDF"/>
    <property type="match status" value="1"/>
</dbReference>
<feature type="compositionally biased region" description="Low complexity" evidence="2">
    <location>
        <begin position="438"/>
        <end position="459"/>
    </location>
</feature>
<reference evidence="5" key="3">
    <citation type="submission" date="2014-06" db="EMBL/GenBank/DDBJ databases">
        <authorList>
            <person name="Berkman J.Paul."/>
        </authorList>
    </citation>
    <scope>NUCLEOTIDE SEQUENCE [LARGE SCALE GENOMIC DNA]</scope>
</reference>
<protein>
    <recommendedName>
        <fullName evidence="3">DFDF domain-containing protein</fullName>
    </recommendedName>
</protein>
<feature type="region of interest" description="Disordered" evidence="2">
    <location>
        <begin position="365"/>
        <end position="395"/>
    </location>
</feature>
<dbReference type="EMBL" id="LK056665">
    <property type="protein sequence ID" value="CDS82200.1"/>
    <property type="molecule type" value="Genomic_DNA"/>
</dbReference>
<feature type="compositionally biased region" description="Polar residues" evidence="2">
    <location>
        <begin position="375"/>
        <end position="388"/>
    </location>
</feature>
<dbReference type="GO" id="GO:0003729">
    <property type="term" value="F:mRNA binding"/>
    <property type="evidence" value="ECO:0007669"/>
    <property type="project" value="TreeGrafter"/>
</dbReference>
<proteinExistence type="predicted"/>
<keyword evidence="1" id="KW-0175">Coiled coil</keyword>
<evidence type="ECO:0000313" key="4">
    <source>
        <dbReference type="EMBL" id="CDS82200.1"/>
    </source>
</evidence>
<gene>
    <name evidence="5" type="primary">SSCI79420.1</name>
    <name evidence="4" type="ORF">SPSC_03020</name>
</gene>
<dbReference type="OrthoDB" id="10030313at2759"/>
<evidence type="ECO:0000259" key="3">
    <source>
        <dbReference type="PROSITE" id="PS51512"/>
    </source>
</evidence>
<feature type="region of interest" description="Disordered" evidence="2">
    <location>
        <begin position="58"/>
        <end position="116"/>
    </location>
</feature>
<feature type="domain" description="DFDF" evidence="3">
    <location>
        <begin position="192"/>
        <end position="228"/>
    </location>
</feature>
<feature type="region of interest" description="Disordered" evidence="2">
    <location>
        <begin position="438"/>
        <end position="466"/>
    </location>
</feature>
<feature type="coiled-coil region" evidence="1">
    <location>
        <begin position="324"/>
        <end position="351"/>
    </location>
</feature>
<feature type="compositionally biased region" description="Polar residues" evidence="2">
    <location>
        <begin position="154"/>
        <end position="173"/>
    </location>
</feature>
<dbReference type="InterPro" id="IPR025762">
    <property type="entry name" value="DFDF"/>
</dbReference>
<feature type="region of interest" description="Disordered" evidence="2">
    <location>
        <begin position="153"/>
        <end position="194"/>
    </location>
</feature>
<dbReference type="InterPro" id="IPR019050">
    <property type="entry name" value="FDF_dom"/>
</dbReference>
<evidence type="ECO:0000256" key="1">
    <source>
        <dbReference type="SAM" id="Coils"/>
    </source>
</evidence>
<evidence type="ECO:0000313" key="6">
    <source>
        <dbReference type="Proteomes" id="UP000242770"/>
    </source>
</evidence>
<feature type="compositionally biased region" description="Polar residues" evidence="2">
    <location>
        <begin position="182"/>
        <end position="191"/>
    </location>
</feature>
<dbReference type="AlphaFoldDB" id="A0A0F7SCX4"/>
<organism evidence="5 6">
    <name type="scientific">Sporisorium scitamineum</name>
    <dbReference type="NCBI Taxonomy" id="49012"/>
    <lineage>
        <taxon>Eukaryota</taxon>
        <taxon>Fungi</taxon>
        <taxon>Dikarya</taxon>
        <taxon>Basidiomycota</taxon>
        <taxon>Ustilaginomycotina</taxon>
        <taxon>Ustilaginomycetes</taxon>
        <taxon>Ustilaginales</taxon>
        <taxon>Ustilaginaceae</taxon>
        <taxon>Sporisorium</taxon>
    </lineage>
</organism>
<dbReference type="SMART" id="SM01199">
    <property type="entry name" value="FDF"/>
    <property type="match status" value="1"/>
</dbReference>
<feature type="region of interest" description="Disordered" evidence="2">
    <location>
        <begin position="732"/>
        <end position="758"/>
    </location>
</feature>
<feature type="compositionally biased region" description="Basic and acidic residues" evidence="2">
    <location>
        <begin position="265"/>
        <end position="280"/>
    </location>
</feature>
<sequence>MSSPFIGLDVKLALHPRPGTHLHAKILSIDQAANTLTVQKQDGSQAVLKRTDIASLAAATAPPKPSETPSKALPPAAAANSHSQATPAKAQGKQKRQQDPEHAAVSSKPAPPSFVDPAIMAYDRSSTPVASSTEQNASSHLLAPLQASELAASRSLTPTRSPRPKNASSTAPTPKSAKKKQATQAPVSRDNSPALANASLSEDFDFSAGLKAFDKKKIWDDIRASDHTDPAMLLVSHNRIAKNGATELVRGPNGVGPANSYSAPDRGRSSVKDGQQKLRPNEMVCSPSPERVPSPTPNAALVKPAIESSKPSELSAPGNGKPTYEQLEERIRKLEAELALARRRNVLLEELAGLGLGVSTRADAVPIASSPPQPDSNGTKSTARQGGSSAEVDVAKTEKSLSALSLQPELSQPVSSTPVGLSNALAAASFAVLASDASANSTPAPATPTSVTAPSAAEPADAESEKQEPLFGHIVDPPVLTLLFPTAALQHAALARMEAFYESDSKAKSYLSLQQAADERICRNYQGFNFPIRQGVHEWLDAMFEATDSDQDTPKWWTPHCSSEENQLLDLLVSLNAISPYEGAASRSADAETSDVSYVISCVASQAHSTLPHELLHALYFLSPSYRSFVSRQYASLSSANKKVIETDLGMRKYSPSVFEDEFQAYLAEGLGTEKEFGNKPAAECKDIAQQLRGQVTAEWKKLGLDLESGKQQEKWEDVKWQTLDRYAAMQKASKKSKAAGGGGGSPAKGKGGKKSKK</sequence>
<dbReference type="Proteomes" id="UP000242770">
    <property type="component" value="Unassembled WGS sequence"/>
</dbReference>
<dbReference type="EMBL" id="CCFA01004838">
    <property type="protein sequence ID" value="CDW99559.1"/>
    <property type="molecule type" value="Genomic_DNA"/>
</dbReference>
<name>A0A0F7SCX4_9BASI</name>
<accession>A0A0F7SCX4</accession>
<dbReference type="PANTHER" id="PTHR13612">
    <property type="entry name" value="ENHANCER OF MRNA-DECAPPING PROTEIN 3"/>
    <property type="match status" value="1"/>
</dbReference>
<feature type="region of interest" description="Disordered" evidence="2">
    <location>
        <begin position="247"/>
        <end position="299"/>
    </location>
</feature>
<reference evidence="4" key="1">
    <citation type="submission" date="2014-06" db="EMBL/GenBank/DDBJ databases">
        <authorList>
            <person name="Ju J."/>
            <person name="Zhang J."/>
        </authorList>
    </citation>
    <scope>NUCLEOTIDE SEQUENCE</scope>
    <source>
        <strain evidence="4">SscI8</strain>
    </source>
</reference>
<reference evidence="6" key="2">
    <citation type="submission" date="2014-06" db="EMBL/GenBank/DDBJ databases">
        <authorList>
            <person name="Berkman P.J."/>
        </authorList>
    </citation>
    <scope>NUCLEOTIDE SEQUENCE [LARGE SCALE GENOMIC DNA]</scope>
</reference>
<evidence type="ECO:0000313" key="5">
    <source>
        <dbReference type="EMBL" id="CDW99559.1"/>
    </source>
</evidence>
<dbReference type="STRING" id="49012.A0A0F7SCX4"/>
<dbReference type="PANTHER" id="PTHR13612:SF0">
    <property type="entry name" value="ENHANCER OF MRNA-DECAPPING PROTEIN 3"/>
    <property type="match status" value="1"/>
</dbReference>
<evidence type="ECO:0000256" key="2">
    <source>
        <dbReference type="SAM" id="MobiDB-lite"/>
    </source>
</evidence>
<keyword evidence="6" id="KW-1185">Reference proteome</keyword>
<dbReference type="GO" id="GO:0000932">
    <property type="term" value="C:P-body"/>
    <property type="evidence" value="ECO:0007669"/>
    <property type="project" value="TreeGrafter"/>
</dbReference>